<dbReference type="Gene3D" id="3.30.40.10">
    <property type="entry name" value="Zinc/RING finger domain, C3HC4 (zinc finger)"/>
    <property type="match status" value="1"/>
</dbReference>
<evidence type="ECO:0000313" key="9">
    <source>
        <dbReference type="RefSeq" id="XP_060035191.1"/>
    </source>
</evidence>
<name>A0ABM3WF51_ERIEU</name>
<feature type="domain" description="RING-type" evidence="5">
    <location>
        <begin position="7"/>
        <end position="48"/>
    </location>
</feature>
<feature type="domain" description="B box-type" evidence="6">
    <location>
        <begin position="82"/>
        <end position="123"/>
    </location>
</feature>
<dbReference type="PROSITE" id="PS00518">
    <property type="entry name" value="ZF_RING_1"/>
    <property type="match status" value="1"/>
</dbReference>
<keyword evidence="3" id="KW-0862">Zinc</keyword>
<dbReference type="RefSeq" id="XP_060035191.1">
    <property type="nucleotide sequence ID" value="XM_060179208.1"/>
</dbReference>
<dbReference type="InterPro" id="IPR017907">
    <property type="entry name" value="Znf_RING_CS"/>
</dbReference>
<dbReference type="InterPro" id="IPR013320">
    <property type="entry name" value="ConA-like_dom_sf"/>
</dbReference>
<dbReference type="InterPro" id="IPR043136">
    <property type="entry name" value="B30.2/SPRY_sf"/>
</dbReference>
<accession>A0ABM3WF51</accession>
<dbReference type="InterPro" id="IPR000315">
    <property type="entry name" value="Znf_B-box"/>
</dbReference>
<dbReference type="PRINTS" id="PR01407">
    <property type="entry name" value="BUTYPHLNCDUF"/>
</dbReference>
<reference evidence="9" key="1">
    <citation type="submission" date="2025-08" db="UniProtKB">
        <authorList>
            <consortium name="RefSeq"/>
        </authorList>
    </citation>
    <scope>IDENTIFICATION</scope>
</reference>
<evidence type="ECO:0000259" key="6">
    <source>
        <dbReference type="PROSITE" id="PS50119"/>
    </source>
</evidence>
<dbReference type="InterPro" id="IPR003877">
    <property type="entry name" value="SPRY_dom"/>
</dbReference>
<dbReference type="InterPro" id="IPR001870">
    <property type="entry name" value="B30.2/SPRY"/>
</dbReference>
<dbReference type="InterPro" id="IPR003879">
    <property type="entry name" value="Butyrophylin_SPRY"/>
</dbReference>
<dbReference type="SMART" id="SM00449">
    <property type="entry name" value="SPRY"/>
    <property type="match status" value="1"/>
</dbReference>
<dbReference type="Pfam" id="PF13765">
    <property type="entry name" value="PRY"/>
    <property type="match status" value="1"/>
</dbReference>
<dbReference type="Pfam" id="PF00643">
    <property type="entry name" value="zf-B_box"/>
    <property type="match status" value="1"/>
</dbReference>
<proteinExistence type="predicted"/>
<dbReference type="GeneID" id="132534778"/>
<dbReference type="PANTHER" id="PTHR24103">
    <property type="entry name" value="E3 UBIQUITIN-PROTEIN LIGASE TRIM"/>
    <property type="match status" value="1"/>
</dbReference>
<dbReference type="SMART" id="SM00184">
    <property type="entry name" value="RING"/>
    <property type="match status" value="1"/>
</dbReference>
<dbReference type="Gene3D" id="3.30.160.60">
    <property type="entry name" value="Classic Zinc Finger"/>
    <property type="match status" value="1"/>
</dbReference>
<dbReference type="Proteomes" id="UP001652624">
    <property type="component" value="Chromosome 19"/>
</dbReference>
<dbReference type="InterPro" id="IPR001841">
    <property type="entry name" value="Znf_RING"/>
</dbReference>
<evidence type="ECO:0000259" key="5">
    <source>
        <dbReference type="PROSITE" id="PS50089"/>
    </source>
</evidence>
<dbReference type="Gene3D" id="2.60.120.920">
    <property type="match status" value="1"/>
</dbReference>
<sequence length="410" mass="47453">MQADTKCAICLDYMREPATIECGHNFCQPCLQQYWHEDLDKFTCPVCRHTCQQRHWTANSQLARIIEITQLLPSRSEEVQQQETRLCERHNQVLSLFCEEDLEVLCPGCVQPPDHQHHHVRSMEEAASHYRQMINVHTSTLISCSEFQQDTDRQIKNLQKKKDWLSKQRLKFINELVSERTVKADLHMLTGVGKVYGRCESVEIPTVCSVDLKREGWSLPPLNSDLQVIRHIFREDVTLDPHTAHPHLHVSKNKRSVTYMEESRNVLQRQQKIPLVLEVLGSEEFCVGRHYWEVQVEDKPSWAIGMCIHSPSGRLQQLPLFQNRCWTIQLQDGDYVARGAKLVPLALKTKPRGIGVYLDYELGQISFYNLNDSSHIHSFRETLSHPLKPYFCLGKDSKPLSICAQDGYEG</sequence>
<dbReference type="SUPFAM" id="SSF49899">
    <property type="entry name" value="Concanavalin A-like lectins/glucanases"/>
    <property type="match status" value="1"/>
</dbReference>
<dbReference type="Pfam" id="PF00622">
    <property type="entry name" value="SPRY"/>
    <property type="match status" value="1"/>
</dbReference>
<evidence type="ECO:0000313" key="8">
    <source>
        <dbReference type="Proteomes" id="UP001652624"/>
    </source>
</evidence>
<dbReference type="InterPro" id="IPR006574">
    <property type="entry name" value="PRY"/>
</dbReference>
<organism evidence="8 9">
    <name type="scientific">Erinaceus europaeus</name>
    <name type="common">Western European hedgehog</name>
    <dbReference type="NCBI Taxonomy" id="9365"/>
    <lineage>
        <taxon>Eukaryota</taxon>
        <taxon>Metazoa</taxon>
        <taxon>Chordata</taxon>
        <taxon>Craniata</taxon>
        <taxon>Vertebrata</taxon>
        <taxon>Euteleostomi</taxon>
        <taxon>Mammalia</taxon>
        <taxon>Eutheria</taxon>
        <taxon>Laurasiatheria</taxon>
        <taxon>Eulipotyphla</taxon>
        <taxon>Erinaceidae</taxon>
        <taxon>Erinaceinae</taxon>
        <taxon>Erinaceus</taxon>
    </lineage>
</organism>
<dbReference type="SUPFAM" id="SSF57850">
    <property type="entry name" value="RING/U-box"/>
    <property type="match status" value="1"/>
</dbReference>
<keyword evidence="2 4" id="KW-0863">Zinc-finger</keyword>
<dbReference type="SMART" id="SM00589">
    <property type="entry name" value="PRY"/>
    <property type="match status" value="1"/>
</dbReference>
<dbReference type="PROSITE" id="PS50089">
    <property type="entry name" value="ZF_RING_2"/>
    <property type="match status" value="1"/>
</dbReference>
<dbReference type="SMART" id="SM00336">
    <property type="entry name" value="BBOX"/>
    <property type="match status" value="1"/>
</dbReference>
<dbReference type="SUPFAM" id="SSF57845">
    <property type="entry name" value="B-box zinc-binding domain"/>
    <property type="match status" value="1"/>
</dbReference>
<evidence type="ECO:0000259" key="7">
    <source>
        <dbReference type="PROSITE" id="PS50188"/>
    </source>
</evidence>
<dbReference type="InterPro" id="IPR050143">
    <property type="entry name" value="TRIM/RBCC"/>
</dbReference>
<evidence type="ECO:0000256" key="4">
    <source>
        <dbReference type="PROSITE-ProRule" id="PRU00024"/>
    </source>
</evidence>
<evidence type="ECO:0000256" key="1">
    <source>
        <dbReference type="ARBA" id="ARBA00022723"/>
    </source>
</evidence>
<dbReference type="Pfam" id="PF15227">
    <property type="entry name" value="zf-C3HC4_4"/>
    <property type="match status" value="1"/>
</dbReference>
<gene>
    <name evidence="9" type="primary">LOC132534778</name>
</gene>
<keyword evidence="1" id="KW-0479">Metal-binding</keyword>
<dbReference type="InterPro" id="IPR013083">
    <property type="entry name" value="Znf_RING/FYVE/PHD"/>
</dbReference>
<evidence type="ECO:0000256" key="2">
    <source>
        <dbReference type="ARBA" id="ARBA00022771"/>
    </source>
</evidence>
<dbReference type="PROSITE" id="PS50119">
    <property type="entry name" value="ZF_BBOX"/>
    <property type="match status" value="1"/>
</dbReference>
<evidence type="ECO:0000256" key="3">
    <source>
        <dbReference type="ARBA" id="ARBA00022833"/>
    </source>
</evidence>
<dbReference type="PROSITE" id="PS50188">
    <property type="entry name" value="B302_SPRY"/>
    <property type="match status" value="1"/>
</dbReference>
<keyword evidence="8" id="KW-1185">Reference proteome</keyword>
<protein>
    <submittedName>
        <fullName evidence="9">Tripartite motif-containing protein 75-like</fullName>
    </submittedName>
</protein>
<feature type="domain" description="B30.2/SPRY" evidence="7">
    <location>
        <begin position="217"/>
        <end position="409"/>
    </location>
</feature>